<dbReference type="PANTHER" id="PTHR34847:SF1">
    <property type="entry name" value="NODULATION PROTEIN U"/>
    <property type="match status" value="1"/>
</dbReference>
<dbReference type="CDD" id="cd24098">
    <property type="entry name" value="ASKHA_NBD_TobZ_N"/>
    <property type="match status" value="1"/>
</dbReference>
<dbReference type="Proteomes" id="UP000440224">
    <property type="component" value="Unassembled WGS sequence"/>
</dbReference>
<dbReference type="InterPro" id="IPR031730">
    <property type="entry name" value="Carbam_trans_C"/>
</dbReference>
<dbReference type="SUPFAM" id="SSF53067">
    <property type="entry name" value="Actin-like ATPase domain"/>
    <property type="match status" value="1"/>
</dbReference>
<sequence length="592" mass="64996">MYVLGINAAYHESAACLLKDGAIVAAIEEERLSRRKHGKSADLDSGHELPRLAIQYCLDAAGVTLGDVAWVGYSLEPYDRLRNQEIIERVVTGGWGSPAGERRFLDLALRVPAELRRLGMTGEFKWVAHHLAHAASAFHPSPFHEAAILCVDGIGEVGSTLFASGRGSRIEPFDEIRYPSSIGFLWEKLSKFLGFSEYDACQVMGLASYGDPRRFRASFERLVSLEPEGRFALDGDALRFRVEDYAPIEALFDVPLRKGGEPILAAHEDIAAALQEITNHTLLHLARHLAARTGSKNLCMAGGVALNCVSNRIVFEASTFEGLFVQPAAHDAGTALGAALHVWHEMLGHSERSPMLHPYTGPCFDDSAIEHALSKAGLVCQRESNIEEKVAELLAAGKIVGWFQGAMEFGPRALGNRSLLADPRSLEMKRILNDRIKHRASFRPFAPSVLAEEAERWFVIEKSTMTSDFMLLAYPVRPERVAQIPGVVHVDGTSRVQTVRAETNPRYHKLIKAFHARTGVPMVLNTSFNDSEPIVCTPEHAIETFRSAGIDVLAIGHHLVEAARQPRSDAEVTHTPAPTASSFSFRAPAPRV</sequence>
<name>A0A6N7QA93_9BACT</name>
<dbReference type="Pfam" id="PF16861">
    <property type="entry name" value="Carbam_trans_C"/>
    <property type="match status" value="1"/>
</dbReference>
<evidence type="ECO:0000259" key="3">
    <source>
        <dbReference type="Pfam" id="PF02543"/>
    </source>
</evidence>
<comment type="caution">
    <text evidence="5">The sequence shown here is derived from an EMBL/GenBank/DDBJ whole genome shotgun (WGS) entry which is preliminary data.</text>
</comment>
<dbReference type="AlphaFoldDB" id="A0A6N7QA93"/>
<feature type="domain" description="Carbamoyltransferase C-terminal" evidence="4">
    <location>
        <begin position="391"/>
        <end position="561"/>
    </location>
</feature>
<dbReference type="Gene3D" id="3.30.420.40">
    <property type="match status" value="2"/>
</dbReference>
<evidence type="ECO:0000313" key="5">
    <source>
        <dbReference type="EMBL" id="MRG97791.1"/>
    </source>
</evidence>
<dbReference type="InterPro" id="IPR051338">
    <property type="entry name" value="NodU/CmcH_Carbamoyltrnsfr"/>
</dbReference>
<proteinExistence type="inferred from homology"/>
<dbReference type="OrthoDB" id="9780777at2"/>
<feature type="region of interest" description="Disordered" evidence="2">
    <location>
        <begin position="566"/>
        <end position="592"/>
    </location>
</feature>
<dbReference type="PANTHER" id="PTHR34847">
    <property type="entry name" value="NODULATION PROTEIN U"/>
    <property type="match status" value="1"/>
</dbReference>
<comment type="similarity">
    <text evidence="1">Belongs to the NodU/CmcH family.</text>
</comment>
<gene>
    <name evidence="5" type="ORF">GF068_38610</name>
</gene>
<keyword evidence="6" id="KW-1185">Reference proteome</keyword>
<evidence type="ECO:0000256" key="2">
    <source>
        <dbReference type="SAM" id="MobiDB-lite"/>
    </source>
</evidence>
<dbReference type="Pfam" id="PF02543">
    <property type="entry name" value="Carbam_trans_N"/>
    <property type="match status" value="1"/>
</dbReference>
<evidence type="ECO:0000259" key="4">
    <source>
        <dbReference type="Pfam" id="PF16861"/>
    </source>
</evidence>
<dbReference type="InterPro" id="IPR003696">
    <property type="entry name" value="Carbtransf_dom"/>
</dbReference>
<dbReference type="InterPro" id="IPR038152">
    <property type="entry name" value="Carbam_trans_C_sf"/>
</dbReference>
<keyword evidence="5" id="KW-0808">Transferase</keyword>
<dbReference type="InterPro" id="IPR043129">
    <property type="entry name" value="ATPase_NBD"/>
</dbReference>
<dbReference type="RefSeq" id="WP_153824570.1">
    <property type="nucleotide sequence ID" value="NZ_WJIE01000021.1"/>
</dbReference>
<evidence type="ECO:0000313" key="6">
    <source>
        <dbReference type="Proteomes" id="UP000440224"/>
    </source>
</evidence>
<evidence type="ECO:0000256" key="1">
    <source>
        <dbReference type="ARBA" id="ARBA00006129"/>
    </source>
</evidence>
<dbReference type="Gene3D" id="3.90.870.20">
    <property type="entry name" value="Carbamoyltransferase, C-terminal domain"/>
    <property type="match status" value="1"/>
</dbReference>
<feature type="domain" description="Carbamoyltransferase" evidence="3">
    <location>
        <begin position="3"/>
        <end position="340"/>
    </location>
</feature>
<protein>
    <submittedName>
        <fullName evidence="5">Carbamoyl transferase</fullName>
    </submittedName>
</protein>
<dbReference type="EMBL" id="WJIE01000021">
    <property type="protein sequence ID" value="MRG97791.1"/>
    <property type="molecule type" value="Genomic_DNA"/>
</dbReference>
<dbReference type="GO" id="GO:0016740">
    <property type="term" value="F:transferase activity"/>
    <property type="evidence" value="ECO:0007669"/>
    <property type="project" value="UniProtKB-KW"/>
</dbReference>
<accession>A0A6N7QA93</accession>
<reference evidence="5 6" key="1">
    <citation type="submission" date="2019-10" db="EMBL/GenBank/DDBJ databases">
        <title>A soil myxobacterium in the family Polyangiaceae.</title>
        <authorList>
            <person name="Li Y."/>
            <person name="Wang J."/>
        </authorList>
    </citation>
    <scope>NUCLEOTIDE SEQUENCE [LARGE SCALE GENOMIC DNA]</scope>
    <source>
        <strain evidence="5 6">DSM 14734</strain>
    </source>
</reference>
<organism evidence="5 6">
    <name type="scientific">Polyangium spumosum</name>
    <dbReference type="NCBI Taxonomy" id="889282"/>
    <lineage>
        <taxon>Bacteria</taxon>
        <taxon>Pseudomonadati</taxon>
        <taxon>Myxococcota</taxon>
        <taxon>Polyangia</taxon>
        <taxon>Polyangiales</taxon>
        <taxon>Polyangiaceae</taxon>
        <taxon>Polyangium</taxon>
    </lineage>
</organism>